<accession>A0A915J6D9</accession>
<dbReference type="Proteomes" id="UP000887565">
    <property type="component" value="Unplaced"/>
</dbReference>
<proteinExistence type="predicted"/>
<protein>
    <submittedName>
        <fullName evidence="2">Uncharacterized protein</fullName>
    </submittedName>
</protein>
<sequence>MEYSKEYPGLSINKPFMTQRYSNMKPPFLMLKTNNITLNRSQIVPNIAQKDNMIILAGSIMSAKCDVNSK</sequence>
<keyword evidence="1" id="KW-1185">Reference proteome</keyword>
<organism evidence="1 2">
    <name type="scientific">Romanomermis culicivorax</name>
    <name type="common">Nematode worm</name>
    <dbReference type="NCBI Taxonomy" id="13658"/>
    <lineage>
        <taxon>Eukaryota</taxon>
        <taxon>Metazoa</taxon>
        <taxon>Ecdysozoa</taxon>
        <taxon>Nematoda</taxon>
        <taxon>Enoplea</taxon>
        <taxon>Dorylaimia</taxon>
        <taxon>Mermithida</taxon>
        <taxon>Mermithoidea</taxon>
        <taxon>Mermithidae</taxon>
        <taxon>Romanomermis</taxon>
    </lineage>
</organism>
<dbReference type="WBParaSite" id="nRc.2.0.1.t21344-RA">
    <property type="protein sequence ID" value="nRc.2.0.1.t21344-RA"/>
    <property type="gene ID" value="nRc.2.0.1.g21344"/>
</dbReference>
<evidence type="ECO:0000313" key="2">
    <source>
        <dbReference type="WBParaSite" id="nRc.2.0.1.t21344-RA"/>
    </source>
</evidence>
<evidence type="ECO:0000313" key="1">
    <source>
        <dbReference type="Proteomes" id="UP000887565"/>
    </source>
</evidence>
<name>A0A915J6D9_ROMCU</name>
<dbReference type="AlphaFoldDB" id="A0A915J6D9"/>
<reference evidence="2" key="1">
    <citation type="submission" date="2022-11" db="UniProtKB">
        <authorList>
            <consortium name="WormBaseParasite"/>
        </authorList>
    </citation>
    <scope>IDENTIFICATION</scope>
</reference>